<keyword evidence="3" id="KW-1185">Reference proteome</keyword>
<organism evidence="2 3">
    <name type="scientific">Microbacterium imperiale</name>
    <dbReference type="NCBI Taxonomy" id="33884"/>
    <lineage>
        <taxon>Bacteria</taxon>
        <taxon>Bacillati</taxon>
        <taxon>Actinomycetota</taxon>
        <taxon>Actinomycetes</taxon>
        <taxon>Micrococcales</taxon>
        <taxon>Microbacteriaceae</taxon>
        <taxon>Microbacterium</taxon>
    </lineage>
</organism>
<sequence>MTLLLGASELESLVDRDATLEAVARAFAEIADGGAHQPAPTSMATPGDSGRYILMAAASDATGLAGVKLLADVPDNAARDLPTQRSMILVVDRADGAPVALLHGRVPTRVRTAAASAVATRALARDDSRTLGLLGAGALAREHVRQLRSVRPFERLVVWSRSAGTVARFAGDLERDGDWTGDIVAASDPRAVVEAADVVCTLTPSVEPILAGAWLRPGQHLNVVGARPRPDEREVDGAALARSSVWVDDRATAETKSGDLLLAVAEGALTLDDVVGTLGEVLTGRARGRSTADEITLFDSVGIGAQDVAVAAVLLEAANRRGVGTRVDLNA</sequence>
<dbReference type="Gene3D" id="3.30.1780.10">
    <property type="entry name" value="ornithine cyclodeaminase, domain 1"/>
    <property type="match status" value="1"/>
</dbReference>
<dbReference type="Proteomes" id="UP001142317">
    <property type="component" value="Unassembled WGS sequence"/>
</dbReference>
<dbReference type="PIRSF" id="PIRSF001439">
    <property type="entry name" value="CryM"/>
    <property type="match status" value="1"/>
</dbReference>
<dbReference type="PANTHER" id="PTHR13812:SF19">
    <property type="entry name" value="KETIMINE REDUCTASE MU-CRYSTALLIN"/>
    <property type="match status" value="1"/>
</dbReference>
<proteinExistence type="inferred from homology"/>
<evidence type="ECO:0000313" key="3">
    <source>
        <dbReference type="Proteomes" id="UP001142317"/>
    </source>
</evidence>
<reference evidence="2" key="1">
    <citation type="journal article" date="2014" name="Int. J. Syst. Evol. Microbiol.">
        <title>Complete genome sequence of Corynebacterium casei LMG S-19264T (=DSM 44701T), isolated from a smear-ripened cheese.</title>
        <authorList>
            <consortium name="US DOE Joint Genome Institute (JGI-PGF)"/>
            <person name="Walter F."/>
            <person name="Albersmeier A."/>
            <person name="Kalinowski J."/>
            <person name="Ruckert C."/>
        </authorList>
    </citation>
    <scope>NUCLEOTIDE SEQUENCE</scope>
    <source>
        <strain evidence="2">VKM Ac-1447</strain>
    </source>
</reference>
<dbReference type="SUPFAM" id="SSF51735">
    <property type="entry name" value="NAD(P)-binding Rossmann-fold domains"/>
    <property type="match status" value="1"/>
</dbReference>
<dbReference type="FunFam" id="3.40.50.720:FF:000311">
    <property type="entry name" value="Ornithine cyclodeaminase"/>
    <property type="match status" value="1"/>
</dbReference>
<protein>
    <submittedName>
        <fullName evidence="2">Ornithine cyclodeaminase</fullName>
    </submittedName>
</protein>
<dbReference type="GO" id="GO:0016491">
    <property type="term" value="F:oxidoreductase activity"/>
    <property type="evidence" value="ECO:0007669"/>
    <property type="project" value="UniProtKB-ARBA"/>
</dbReference>
<dbReference type="RefSeq" id="WP_210006885.1">
    <property type="nucleotide sequence ID" value="NZ_BSEO01000014.1"/>
</dbReference>
<gene>
    <name evidence="2" type="ORF">GCM10017586_23570</name>
</gene>
<dbReference type="Pfam" id="PF02423">
    <property type="entry name" value="OCD_Mu_crystall"/>
    <property type="match status" value="1"/>
</dbReference>
<comment type="caution">
    <text evidence="2">The sequence shown here is derived from an EMBL/GenBank/DDBJ whole genome shotgun (WGS) entry which is preliminary data.</text>
</comment>
<dbReference type="PANTHER" id="PTHR13812">
    <property type="entry name" value="KETIMINE REDUCTASE MU-CRYSTALLIN"/>
    <property type="match status" value="1"/>
</dbReference>
<dbReference type="AlphaFoldDB" id="A0A9W6HHF8"/>
<dbReference type="EMBL" id="BSEO01000014">
    <property type="protein sequence ID" value="GLJ80674.1"/>
    <property type="molecule type" value="Genomic_DNA"/>
</dbReference>
<dbReference type="Gene3D" id="3.40.50.720">
    <property type="entry name" value="NAD(P)-binding Rossmann-like Domain"/>
    <property type="match status" value="1"/>
</dbReference>
<evidence type="ECO:0000256" key="1">
    <source>
        <dbReference type="ARBA" id="ARBA00008903"/>
    </source>
</evidence>
<comment type="similarity">
    <text evidence="1">Belongs to the ornithine cyclodeaminase/mu-crystallin family.</text>
</comment>
<evidence type="ECO:0000313" key="2">
    <source>
        <dbReference type="EMBL" id="GLJ80674.1"/>
    </source>
</evidence>
<dbReference type="InterPro" id="IPR036291">
    <property type="entry name" value="NAD(P)-bd_dom_sf"/>
</dbReference>
<reference evidence="2" key="2">
    <citation type="submission" date="2023-01" db="EMBL/GenBank/DDBJ databases">
        <authorList>
            <person name="Sun Q."/>
            <person name="Evtushenko L."/>
        </authorList>
    </citation>
    <scope>NUCLEOTIDE SEQUENCE</scope>
    <source>
        <strain evidence="2">VKM Ac-1447</strain>
    </source>
</reference>
<dbReference type="InterPro" id="IPR023401">
    <property type="entry name" value="ODC_N"/>
</dbReference>
<dbReference type="GO" id="GO:0019752">
    <property type="term" value="P:carboxylic acid metabolic process"/>
    <property type="evidence" value="ECO:0007669"/>
    <property type="project" value="UniProtKB-ARBA"/>
</dbReference>
<accession>A0A9W6HHF8</accession>
<name>A0A9W6HHF8_9MICO</name>
<dbReference type="GO" id="GO:0005737">
    <property type="term" value="C:cytoplasm"/>
    <property type="evidence" value="ECO:0007669"/>
    <property type="project" value="TreeGrafter"/>
</dbReference>
<dbReference type="InterPro" id="IPR003462">
    <property type="entry name" value="ODC_Mu_crystall"/>
</dbReference>